<evidence type="ECO:0000256" key="1">
    <source>
        <dbReference type="ARBA" id="ARBA00022603"/>
    </source>
</evidence>
<keyword evidence="2" id="KW-0735">Signal-anchor</keyword>
<dbReference type="GO" id="GO:0005768">
    <property type="term" value="C:endosome"/>
    <property type="evidence" value="ECO:0007669"/>
    <property type="project" value="TreeGrafter"/>
</dbReference>
<keyword evidence="2" id="KW-0812">Transmembrane</keyword>
<reference evidence="3 4" key="1">
    <citation type="journal article" date="2014" name="Agronomy (Basel)">
        <title>A Draft Genome Sequence for Ensete ventricosum, the Drought-Tolerant Tree Against Hunger.</title>
        <authorList>
            <person name="Harrison J."/>
            <person name="Moore K.A."/>
            <person name="Paszkiewicz K."/>
            <person name="Jones T."/>
            <person name="Grant M."/>
            <person name="Ambacheew D."/>
            <person name="Muzemil S."/>
            <person name="Studholme D.J."/>
        </authorList>
    </citation>
    <scope>NUCLEOTIDE SEQUENCE [LARGE SCALE GENOMIC DNA]</scope>
</reference>
<keyword evidence="2" id="KW-0808">Transferase</keyword>
<dbReference type="PANTHER" id="PTHR10108">
    <property type="entry name" value="SAM-DEPENDENT METHYLTRANSFERASE"/>
    <property type="match status" value="1"/>
</dbReference>
<evidence type="ECO:0000313" key="3">
    <source>
        <dbReference type="EMBL" id="RRT47239.1"/>
    </source>
</evidence>
<name>A0A426Y656_ENSVE</name>
<dbReference type="EC" id="2.1.1.-" evidence="2"/>
<dbReference type="GO" id="GO:0016020">
    <property type="term" value="C:membrane"/>
    <property type="evidence" value="ECO:0007669"/>
    <property type="project" value="UniProtKB-SubCell"/>
</dbReference>
<organism evidence="3 4">
    <name type="scientific">Ensete ventricosum</name>
    <name type="common">Abyssinian banana</name>
    <name type="synonym">Musa ensete</name>
    <dbReference type="NCBI Taxonomy" id="4639"/>
    <lineage>
        <taxon>Eukaryota</taxon>
        <taxon>Viridiplantae</taxon>
        <taxon>Streptophyta</taxon>
        <taxon>Embryophyta</taxon>
        <taxon>Tracheophyta</taxon>
        <taxon>Spermatophyta</taxon>
        <taxon>Magnoliopsida</taxon>
        <taxon>Liliopsida</taxon>
        <taxon>Zingiberales</taxon>
        <taxon>Musaceae</taxon>
        <taxon>Ensete</taxon>
    </lineage>
</organism>
<evidence type="ECO:0000313" key="4">
    <source>
        <dbReference type="Proteomes" id="UP000287651"/>
    </source>
</evidence>
<dbReference type="Pfam" id="PF03141">
    <property type="entry name" value="Methyltransf_29"/>
    <property type="match status" value="1"/>
</dbReference>
<dbReference type="Proteomes" id="UP000287651">
    <property type="component" value="Unassembled WGS sequence"/>
</dbReference>
<sequence length="164" mass="19323">MCWKLIAQQVQTAIWLKPENDLCRLQNAERNLLPVCEPEDDTVPSWRSPMRNCLELNIEQSNFQKLPPRPERLSVYSKSLEKIGWFLFMPCHFIPTVMNRGLKSVYYAMPIQGFIIIRDEESTVSTIRNLAPKFLWDVTSHVLENEEKKKELVLVCRKKFWAIV</sequence>
<dbReference type="EMBL" id="AMZH03014670">
    <property type="protein sequence ID" value="RRT47239.1"/>
    <property type="molecule type" value="Genomic_DNA"/>
</dbReference>
<dbReference type="GO" id="GO:0032259">
    <property type="term" value="P:methylation"/>
    <property type="evidence" value="ECO:0007669"/>
    <property type="project" value="UniProtKB-KW"/>
</dbReference>
<dbReference type="GO" id="GO:0008168">
    <property type="term" value="F:methyltransferase activity"/>
    <property type="evidence" value="ECO:0007669"/>
    <property type="project" value="UniProtKB-UniRule"/>
</dbReference>
<keyword evidence="1 2" id="KW-0489">Methyltransferase</keyword>
<dbReference type="PANTHER" id="PTHR10108:SF37">
    <property type="entry name" value="METHYLTRANSFERASE PMT6-RELATED"/>
    <property type="match status" value="1"/>
</dbReference>
<dbReference type="InterPro" id="IPR004159">
    <property type="entry name" value="Put_SAM_MeTrfase"/>
</dbReference>
<comment type="subcellular location">
    <subcellularLocation>
        <location evidence="2">Membrane</location>
        <topology evidence="2">Single-pass type II membrane protein</topology>
    </subcellularLocation>
</comment>
<accession>A0A426Y656</accession>
<comment type="similarity">
    <text evidence="2">Belongs to the methyltransferase superfamily.</text>
</comment>
<keyword evidence="2" id="KW-0325">Glycoprotein</keyword>
<gene>
    <name evidence="3" type="ORF">B296_00050516</name>
</gene>
<evidence type="ECO:0000256" key="2">
    <source>
        <dbReference type="RuleBase" id="RU366043"/>
    </source>
</evidence>
<proteinExistence type="inferred from homology"/>
<protein>
    <recommendedName>
        <fullName evidence="2">Methyltransferase</fullName>
        <ecNumber evidence="2">2.1.1.-</ecNumber>
    </recommendedName>
</protein>
<dbReference type="GO" id="GO:0005802">
    <property type="term" value="C:trans-Golgi network"/>
    <property type="evidence" value="ECO:0007669"/>
    <property type="project" value="TreeGrafter"/>
</dbReference>
<comment type="caution">
    <text evidence="3">The sequence shown here is derived from an EMBL/GenBank/DDBJ whole genome shotgun (WGS) entry which is preliminary data.</text>
</comment>
<dbReference type="AlphaFoldDB" id="A0A426Y656"/>